<reference evidence="1 2" key="2">
    <citation type="submission" date="2024-04" db="EMBL/GenBank/DDBJ databases">
        <title>Na.</title>
        <authorList>
            <person name="Choi B."/>
        </authorList>
    </citation>
    <scope>NUCLEOTIDE SEQUENCE [LARGE SCALE GENOMIC DNA]</scope>
    <source>
        <strain evidence="1 2">UMB0138</strain>
    </source>
</reference>
<proteinExistence type="predicted"/>
<evidence type="ECO:0000313" key="1">
    <source>
        <dbReference type="EMBL" id="MEO9178961.1"/>
    </source>
</evidence>
<reference evidence="2" key="1">
    <citation type="submission" date="2017-12" db="EMBL/GenBank/DDBJ databases">
        <title>Phylogenetic diversity of female urinary microbiome.</title>
        <authorList>
            <person name="Thomas-White K."/>
            <person name="Wolfe A.J."/>
        </authorList>
    </citation>
    <scope>NUCLEOTIDE SEQUENCE [LARGE SCALE GENOMIC DNA]</scope>
    <source>
        <strain evidence="2">UMB0138</strain>
    </source>
</reference>
<dbReference type="Proteomes" id="UP000234197">
    <property type="component" value="Unassembled WGS sequence"/>
</dbReference>
<dbReference type="EMBL" id="PKMC02000009">
    <property type="protein sequence ID" value="MEO9178961.1"/>
    <property type="molecule type" value="Genomic_DNA"/>
</dbReference>
<sequence>MFPLPISKGSISNILQKSGIRYYCLRNLPLYIDENGKIIILKVLPVKKLRKHRQKIIMKRDEVVYKLNYINELAARKLKLKSSNTAADKNYYSFCLHCFTKRDKATATKKF</sequence>
<dbReference type="RefSeq" id="WP_077708207.1">
    <property type="nucleotide sequence ID" value="NZ_CAJJJA010000006.1"/>
</dbReference>
<accession>A0ABV0IDJ6</accession>
<keyword evidence="2" id="KW-1185">Reference proteome</keyword>
<name>A0ABV0IDJ6_VEIPA</name>
<organism evidence="1 2">
    <name type="scientific">Veillonella parvula</name>
    <name type="common">Staphylococcus parvulus</name>
    <dbReference type="NCBI Taxonomy" id="29466"/>
    <lineage>
        <taxon>Bacteria</taxon>
        <taxon>Bacillati</taxon>
        <taxon>Bacillota</taxon>
        <taxon>Negativicutes</taxon>
        <taxon>Veillonellales</taxon>
        <taxon>Veillonellaceae</taxon>
        <taxon>Veillonella</taxon>
    </lineage>
</organism>
<protein>
    <submittedName>
        <fullName evidence="1">Uncharacterized protein</fullName>
    </submittedName>
</protein>
<comment type="caution">
    <text evidence="1">The sequence shown here is derived from an EMBL/GenBank/DDBJ whole genome shotgun (WGS) entry which is preliminary data.</text>
</comment>
<gene>
    <name evidence="1" type="ORF">CYJ21_008400</name>
</gene>
<evidence type="ECO:0000313" key="2">
    <source>
        <dbReference type="Proteomes" id="UP000234197"/>
    </source>
</evidence>